<evidence type="ECO:0000313" key="3">
    <source>
        <dbReference type="Proteomes" id="UP000077266"/>
    </source>
</evidence>
<protein>
    <submittedName>
        <fullName evidence="2">Uncharacterized protein</fullName>
    </submittedName>
</protein>
<keyword evidence="3" id="KW-1185">Reference proteome</keyword>
<reference evidence="2 3" key="1">
    <citation type="journal article" date="2016" name="Mol. Biol. Evol.">
        <title>Comparative Genomics of Early-Diverging Mushroom-Forming Fungi Provides Insights into the Origins of Lignocellulose Decay Capabilities.</title>
        <authorList>
            <person name="Nagy L.G."/>
            <person name="Riley R."/>
            <person name="Tritt A."/>
            <person name="Adam C."/>
            <person name="Daum C."/>
            <person name="Floudas D."/>
            <person name="Sun H."/>
            <person name="Yadav J.S."/>
            <person name="Pangilinan J."/>
            <person name="Larsson K.H."/>
            <person name="Matsuura K."/>
            <person name="Barry K."/>
            <person name="Labutti K."/>
            <person name="Kuo R."/>
            <person name="Ohm R.A."/>
            <person name="Bhattacharya S.S."/>
            <person name="Shirouzu T."/>
            <person name="Yoshinaga Y."/>
            <person name="Martin F.M."/>
            <person name="Grigoriev I.V."/>
            <person name="Hibbett D.S."/>
        </authorList>
    </citation>
    <scope>NUCLEOTIDE SEQUENCE [LARGE SCALE GENOMIC DNA]</scope>
    <source>
        <strain evidence="2 3">HHB12029</strain>
    </source>
</reference>
<dbReference type="AlphaFoldDB" id="A0A165M3N6"/>
<dbReference type="InParanoid" id="A0A165M3N6"/>
<name>A0A165M3N6_EXIGL</name>
<feature type="compositionally biased region" description="Low complexity" evidence="1">
    <location>
        <begin position="176"/>
        <end position="186"/>
    </location>
</feature>
<feature type="region of interest" description="Disordered" evidence="1">
    <location>
        <begin position="164"/>
        <end position="216"/>
    </location>
</feature>
<sequence>MDFQSASCALVNPTRFPYPSQIGTLTRVQNESTNAIDSRVPTTARSLDDGSVPDLNKKNRAFRVCPRSQDLNRQEARTPRLKATVVQHSRPPGGAYHDIQNRLPDFFCQRVQGVPGSRSTMSEYNGAASGIIYGCELRLDDESQDCADALPLDVERCTNRAELRSHTKTSREHMASLSDSSSLKLSVPTLGSRSRSLSHASAEAGSRLGQLTRSRTAPTIKAQLKHHNHRRAFTSRGAD</sequence>
<accession>A0A165M3N6</accession>
<evidence type="ECO:0000313" key="2">
    <source>
        <dbReference type="EMBL" id="KZV98722.1"/>
    </source>
</evidence>
<evidence type="ECO:0000256" key="1">
    <source>
        <dbReference type="SAM" id="MobiDB-lite"/>
    </source>
</evidence>
<dbReference type="Proteomes" id="UP000077266">
    <property type="component" value="Unassembled WGS sequence"/>
</dbReference>
<feature type="compositionally biased region" description="Polar residues" evidence="1">
    <location>
        <begin position="189"/>
        <end position="199"/>
    </location>
</feature>
<gene>
    <name evidence="2" type="ORF">EXIGLDRAFT_763196</name>
</gene>
<feature type="compositionally biased region" description="Basic and acidic residues" evidence="1">
    <location>
        <begin position="164"/>
        <end position="174"/>
    </location>
</feature>
<proteinExistence type="predicted"/>
<organism evidence="2 3">
    <name type="scientific">Exidia glandulosa HHB12029</name>
    <dbReference type="NCBI Taxonomy" id="1314781"/>
    <lineage>
        <taxon>Eukaryota</taxon>
        <taxon>Fungi</taxon>
        <taxon>Dikarya</taxon>
        <taxon>Basidiomycota</taxon>
        <taxon>Agaricomycotina</taxon>
        <taxon>Agaricomycetes</taxon>
        <taxon>Auriculariales</taxon>
        <taxon>Exidiaceae</taxon>
        <taxon>Exidia</taxon>
    </lineage>
</organism>
<dbReference type="EMBL" id="KV425915">
    <property type="protein sequence ID" value="KZV98722.1"/>
    <property type="molecule type" value="Genomic_DNA"/>
</dbReference>